<dbReference type="AlphaFoldDB" id="A0AAN7UUV7"/>
<sequence>MVLKPVAVTVTVTKKLPRQPQLANQPYYRPYKSTKPDQQNIPTTRPAPAYVLKQNQSVPSARSVCWSGKQQLAREQQLEKYGGTSASLTLPEPISTGATSSAANHQDPIMNCGTIPQDFGPPLQNNQELEHDVTHSGAVRGTTQKSKTCSICNKHYRSSNKLRDHICTKPDPQLFSLEESSKTFGRKGGLLQYVNTLAHKNPQMKTFEIGTGRSDLLSKLGQRFQEYHVTEVSPTESIKAHSPPSDD</sequence>
<dbReference type="EMBL" id="JAWHQM010000043">
    <property type="protein sequence ID" value="KAK5634644.1"/>
    <property type="molecule type" value="Genomic_DNA"/>
</dbReference>
<dbReference type="Proteomes" id="UP001305414">
    <property type="component" value="Unassembled WGS sequence"/>
</dbReference>
<name>A0AAN7UUV7_9PEZI</name>
<protein>
    <recommendedName>
        <fullName evidence="3">C2H2-type domain-containing protein</fullName>
    </recommendedName>
</protein>
<evidence type="ECO:0000313" key="1">
    <source>
        <dbReference type="EMBL" id="KAK5634644.1"/>
    </source>
</evidence>
<evidence type="ECO:0008006" key="3">
    <source>
        <dbReference type="Google" id="ProtNLM"/>
    </source>
</evidence>
<evidence type="ECO:0000313" key="2">
    <source>
        <dbReference type="Proteomes" id="UP001305414"/>
    </source>
</evidence>
<accession>A0AAN7UUV7</accession>
<proteinExistence type="predicted"/>
<comment type="caution">
    <text evidence="1">The sequence shown here is derived from an EMBL/GenBank/DDBJ whole genome shotgun (WGS) entry which is preliminary data.</text>
</comment>
<keyword evidence="2" id="KW-1185">Reference proteome</keyword>
<organism evidence="1 2">
    <name type="scientific">Xylaria bambusicola</name>
    <dbReference type="NCBI Taxonomy" id="326684"/>
    <lineage>
        <taxon>Eukaryota</taxon>
        <taxon>Fungi</taxon>
        <taxon>Dikarya</taxon>
        <taxon>Ascomycota</taxon>
        <taxon>Pezizomycotina</taxon>
        <taxon>Sordariomycetes</taxon>
        <taxon>Xylariomycetidae</taxon>
        <taxon>Xylariales</taxon>
        <taxon>Xylariaceae</taxon>
        <taxon>Xylaria</taxon>
    </lineage>
</organism>
<dbReference type="Gene3D" id="3.30.160.60">
    <property type="entry name" value="Classic Zinc Finger"/>
    <property type="match status" value="1"/>
</dbReference>
<gene>
    <name evidence="1" type="ORF">RRF57_010357</name>
</gene>
<reference evidence="1 2" key="1">
    <citation type="submission" date="2023-10" db="EMBL/GenBank/DDBJ databases">
        <title>Draft genome sequence of Xylaria bambusicola isolate GMP-LS, the root and basal stem rot pathogen of sugarcane in Indonesia.</title>
        <authorList>
            <person name="Selvaraj P."/>
            <person name="Muralishankar V."/>
            <person name="Muruganantham S."/>
            <person name="Sp S."/>
            <person name="Haryani S."/>
            <person name="Lau K.J.X."/>
            <person name="Naqvi N.I."/>
        </authorList>
    </citation>
    <scope>NUCLEOTIDE SEQUENCE [LARGE SCALE GENOMIC DNA]</scope>
    <source>
        <strain evidence="1">GMP-LS</strain>
    </source>
</reference>